<dbReference type="EMBL" id="JANBPK010001504">
    <property type="protein sequence ID" value="KAJ2922236.1"/>
    <property type="molecule type" value="Genomic_DNA"/>
</dbReference>
<protein>
    <recommendedName>
        <fullName evidence="1">Ubiquitin-like domain-containing protein</fullName>
    </recommendedName>
</protein>
<gene>
    <name evidence="2" type="ORF">H1R20_g14869</name>
</gene>
<accession>A0A9W8M9H0</accession>
<dbReference type="Pfam" id="PF22893">
    <property type="entry name" value="ULD_2"/>
    <property type="match status" value="1"/>
</dbReference>
<comment type="caution">
    <text evidence="2">The sequence shown here is derived from an EMBL/GenBank/DDBJ whole genome shotgun (WGS) entry which is preliminary data.</text>
</comment>
<evidence type="ECO:0000259" key="1">
    <source>
        <dbReference type="Pfam" id="PF22893"/>
    </source>
</evidence>
<name>A0A9W8M9H0_9AGAR</name>
<organism evidence="2 3">
    <name type="scientific">Candolleomyces eurysporus</name>
    <dbReference type="NCBI Taxonomy" id="2828524"/>
    <lineage>
        <taxon>Eukaryota</taxon>
        <taxon>Fungi</taxon>
        <taxon>Dikarya</taxon>
        <taxon>Basidiomycota</taxon>
        <taxon>Agaricomycotina</taxon>
        <taxon>Agaricomycetes</taxon>
        <taxon>Agaricomycetidae</taxon>
        <taxon>Agaricales</taxon>
        <taxon>Agaricineae</taxon>
        <taxon>Psathyrellaceae</taxon>
        <taxon>Candolleomyces</taxon>
    </lineage>
</organism>
<dbReference type="Proteomes" id="UP001140091">
    <property type="component" value="Unassembled WGS sequence"/>
</dbReference>
<sequence length="210" mass="23408">MAFLSLLHRGFLKLRRGKDAGNPPSGVEQLAPCGIQILSNCNNFSVGNMTVNINNSPVVSNNNSAEYWEAAELLRTLQRLQRAMPQAVGFSGANAVTITDALGETFTLPWSIVATYEDLHDILGKHFRGKVGEERVVEKRYCITRLNGKLVDAWNWSDVMLLGEELVMSMLVKRKGDKDFTKIAKTCPKCGKTNLGTYLDQEWLVWCVIS</sequence>
<dbReference type="InterPro" id="IPR054464">
    <property type="entry name" value="ULD_fung"/>
</dbReference>
<evidence type="ECO:0000313" key="2">
    <source>
        <dbReference type="EMBL" id="KAJ2922236.1"/>
    </source>
</evidence>
<reference evidence="2" key="1">
    <citation type="submission" date="2022-06" db="EMBL/GenBank/DDBJ databases">
        <title>Genome Sequence of Candolleomyces eurysporus.</title>
        <authorList>
            <person name="Buettner E."/>
        </authorList>
    </citation>
    <scope>NUCLEOTIDE SEQUENCE</scope>
    <source>
        <strain evidence="2">VTCC 930004</strain>
    </source>
</reference>
<evidence type="ECO:0000313" key="3">
    <source>
        <dbReference type="Proteomes" id="UP001140091"/>
    </source>
</evidence>
<keyword evidence="3" id="KW-1185">Reference proteome</keyword>
<proteinExistence type="predicted"/>
<feature type="non-terminal residue" evidence="2">
    <location>
        <position position="210"/>
    </location>
</feature>
<dbReference type="OrthoDB" id="3271094at2759"/>
<dbReference type="AlphaFoldDB" id="A0A9W8M9H0"/>
<feature type="domain" description="Ubiquitin-like" evidence="1">
    <location>
        <begin position="93"/>
        <end position="173"/>
    </location>
</feature>